<feature type="compositionally biased region" description="Pro residues" evidence="1">
    <location>
        <begin position="127"/>
        <end position="140"/>
    </location>
</feature>
<organism evidence="2 3">
    <name type="scientific">Paspalum notatum var. saurae</name>
    <dbReference type="NCBI Taxonomy" id="547442"/>
    <lineage>
        <taxon>Eukaryota</taxon>
        <taxon>Viridiplantae</taxon>
        <taxon>Streptophyta</taxon>
        <taxon>Embryophyta</taxon>
        <taxon>Tracheophyta</taxon>
        <taxon>Spermatophyta</taxon>
        <taxon>Magnoliopsida</taxon>
        <taxon>Liliopsida</taxon>
        <taxon>Poales</taxon>
        <taxon>Poaceae</taxon>
        <taxon>PACMAD clade</taxon>
        <taxon>Panicoideae</taxon>
        <taxon>Andropogonodae</taxon>
        <taxon>Paspaleae</taxon>
        <taxon>Paspalinae</taxon>
        <taxon>Paspalum</taxon>
    </lineage>
</organism>
<dbReference type="EMBL" id="CP144750">
    <property type="protein sequence ID" value="WVZ79588.1"/>
    <property type="molecule type" value="Genomic_DNA"/>
</dbReference>
<evidence type="ECO:0000256" key="1">
    <source>
        <dbReference type="SAM" id="MobiDB-lite"/>
    </source>
</evidence>
<proteinExistence type="predicted"/>
<name>A0AAQ3WZ37_PASNO</name>
<feature type="region of interest" description="Disordered" evidence="1">
    <location>
        <begin position="115"/>
        <end position="172"/>
    </location>
</feature>
<evidence type="ECO:0000313" key="2">
    <source>
        <dbReference type="EMBL" id="WVZ79588.1"/>
    </source>
</evidence>
<feature type="compositionally biased region" description="Low complexity" evidence="1">
    <location>
        <begin position="115"/>
        <end position="126"/>
    </location>
</feature>
<feature type="region of interest" description="Disordered" evidence="1">
    <location>
        <begin position="53"/>
        <end position="90"/>
    </location>
</feature>
<feature type="compositionally biased region" description="Basic and acidic residues" evidence="1">
    <location>
        <begin position="151"/>
        <end position="166"/>
    </location>
</feature>
<dbReference type="Proteomes" id="UP001341281">
    <property type="component" value="Chromosome 06"/>
</dbReference>
<sequence length="172" mass="18845">MVLDELTINIIKRWILLDNVRTWAMEKEEHRRSVGAVQCSGVHVDMRAASYLGQQQGRQSQPTAGALSPSSSRSRPAATSTGACPVTATSSRLRFSANMRRLPCLPESRRCRSQCRSRSAAAAGGRRPPPPRPGWPPPRPSVGNSSPCKEVAAERRRERDVSEHGGEMCAEE</sequence>
<dbReference type="AlphaFoldDB" id="A0AAQ3WZ37"/>
<reference evidence="2 3" key="1">
    <citation type="submission" date="2024-02" db="EMBL/GenBank/DDBJ databases">
        <title>High-quality chromosome-scale genome assembly of Pensacola bahiagrass (Paspalum notatum Flugge var. saurae).</title>
        <authorList>
            <person name="Vega J.M."/>
            <person name="Podio M."/>
            <person name="Orjuela J."/>
            <person name="Siena L.A."/>
            <person name="Pessino S.C."/>
            <person name="Combes M.C."/>
            <person name="Mariac C."/>
            <person name="Albertini E."/>
            <person name="Pupilli F."/>
            <person name="Ortiz J.P.A."/>
            <person name="Leblanc O."/>
        </authorList>
    </citation>
    <scope>NUCLEOTIDE SEQUENCE [LARGE SCALE GENOMIC DNA]</scope>
    <source>
        <strain evidence="2">R1</strain>
        <tissue evidence="2">Leaf</tissue>
    </source>
</reference>
<feature type="compositionally biased region" description="Low complexity" evidence="1">
    <location>
        <begin position="64"/>
        <end position="83"/>
    </location>
</feature>
<keyword evidence="3" id="KW-1185">Reference proteome</keyword>
<feature type="compositionally biased region" description="Polar residues" evidence="1">
    <location>
        <begin position="53"/>
        <end position="63"/>
    </location>
</feature>
<protein>
    <submittedName>
        <fullName evidence="2">Uncharacterized protein</fullName>
    </submittedName>
</protein>
<gene>
    <name evidence="2" type="ORF">U9M48_027153</name>
</gene>
<accession>A0AAQ3WZ37</accession>
<evidence type="ECO:0000313" key="3">
    <source>
        <dbReference type="Proteomes" id="UP001341281"/>
    </source>
</evidence>